<dbReference type="InterPro" id="IPR038725">
    <property type="entry name" value="YdaG_split_barrel_FMN-bd"/>
</dbReference>
<dbReference type="OrthoDB" id="1432662at2"/>
<reference evidence="2 3" key="1">
    <citation type="submission" date="2019-01" db="EMBL/GenBank/DDBJ databases">
        <title>Sphingomonas mucosissima sp. nov. and Sphingomonas desiccabilis sp. nov., from biological soil crusts in the Colorado Plateau, USA.</title>
        <authorList>
            <person name="Zhu D."/>
        </authorList>
    </citation>
    <scope>NUCLEOTIDE SEQUENCE [LARGE SCALE GENOMIC DNA]</scope>
    <source>
        <strain evidence="2 3">CP1D</strain>
    </source>
</reference>
<dbReference type="Pfam" id="PF16242">
    <property type="entry name" value="Pyrid_ox_like"/>
    <property type="match status" value="1"/>
</dbReference>
<name>A0A4Q2IX09_9SPHN</name>
<dbReference type="RefSeq" id="WP_125960111.1">
    <property type="nucleotide sequence ID" value="NZ_JACIDD010000001.1"/>
</dbReference>
<evidence type="ECO:0000313" key="2">
    <source>
        <dbReference type="EMBL" id="RXZ35006.1"/>
    </source>
</evidence>
<dbReference type="Gene3D" id="2.30.110.10">
    <property type="entry name" value="Electron Transport, Fmn-binding Protein, Chain A"/>
    <property type="match status" value="1"/>
</dbReference>
<feature type="domain" description="General stress protein FMN-binding split barrel" evidence="1">
    <location>
        <begin position="9"/>
        <end position="143"/>
    </location>
</feature>
<dbReference type="Proteomes" id="UP000292347">
    <property type="component" value="Unassembled WGS sequence"/>
</dbReference>
<gene>
    <name evidence="2" type="ORF">EO081_04980</name>
</gene>
<organism evidence="2 3">
    <name type="scientific">Sphingomonas desiccabilis</name>
    <dbReference type="NCBI Taxonomy" id="429134"/>
    <lineage>
        <taxon>Bacteria</taxon>
        <taxon>Pseudomonadati</taxon>
        <taxon>Pseudomonadota</taxon>
        <taxon>Alphaproteobacteria</taxon>
        <taxon>Sphingomonadales</taxon>
        <taxon>Sphingomonadaceae</taxon>
        <taxon>Sphingomonas</taxon>
    </lineage>
</organism>
<sequence>MPTPQEIQTRFWKALKSDRTLMLGIDGVGDGHAQPMTGQTLDGAEHGPIWFFTTKDNTLVKEMREGTRATAHFASKNHEVFASIHGNLVVEQDRAMIDRLWNRFAAAWYEGGKDDPKLELIRLDAEHAKIWLDESSLFAGIKILLGVDPKADYADKVADVTLG</sequence>
<dbReference type="PANTHER" id="PTHR34818:SF1">
    <property type="entry name" value="PROTEIN BLI-3"/>
    <property type="match status" value="1"/>
</dbReference>
<evidence type="ECO:0000259" key="1">
    <source>
        <dbReference type="Pfam" id="PF16242"/>
    </source>
</evidence>
<dbReference type="AlphaFoldDB" id="A0A4Q2IX09"/>
<dbReference type="InterPro" id="IPR012349">
    <property type="entry name" value="Split_barrel_FMN-bd"/>
</dbReference>
<dbReference type="PANTHER" id="PTHR34818">
    <property type="entry name" value="PROTEIN BLI-3"/>
    <property type="match status" value="1"/>
</dbReference>
<dbReference type="SUPFAM" id="SSF50475">
    <property type="entry name" value="FMN-binding split barrel"/>
    <property type="match status" value="1"/>
</dbReference>
<dbReference type="EMBL" id="SDPT01000001">
    <property type="protein sequence ID" value="RXZ35006.1"/>
    <property type="molecule type" value="Genomic_DNA"/>
</dbReference>
<proteinExistence type="predicted"/>
<evidence type="ECO:0000313" key="3">
    <source>
        <dbReference type="Proteomes" id="UP000292347"/>
    </source>
</evidence>
<protein>
    <submittedName>
        <fullName evidence="2">General stress protein</fullName>
    </submittedName>
</protein>
<keyword evidence="3" id="KW-1185">Reference proteome</keyword>
<dbReference type="InterPro" id="IPR052917">
    <property type="entry name" value="Stress-Dev_Protein"/>
</dbReference>
<accession>A0A4Q2IX09</accession>
<comment type="caution">
    <text evidence="2">The sequence shown here is derived from an EMBL/GenBank/DDBJ whole genome shotgun (WGS) entry which is preliminary data.</text>
</comment>